<dbReference type="FunFam" id="3.30.210.10:FF:000003">
    <property type="entry name" value="DNA nucleotidylexotransferase"/>
    <property type="match status" value="1"/>
</dbReference>
<dbReference type="InterPro" id="IPR019843">
    <property type="entry name" value="DNA_pol-X_BS"/>
</dbReference>
<dbReference type="SMR" id="A0A8C9RAB2"/>
<dbReference type="GeneTree" id="ENSGT00940000158584"/>
<organism evidence="18 19">
    <name type="scientific">Scleropages formosus</name>
    <name type="common">Asian bonytongue</name>
    <name type="synonym">Osteoglossum formosum</name>
    <dbReference type="NCBI Taxonomy" id="113540"/>
    <lineage>
        <taxon>Eukaryota</taxon>
        <taxon>Metazoa</taxon>
        <taxon>Chordata</taxon>
        <taxon>Craniata</taxon>
        <taxon>Vertebrata</taxon>
        <taxon>Euteleostomi</taxon>
        <taxon>Actinopterygii</taxon>
        <taxon>Neopterygii</taxon>
        <taxon>Teleostei</taxon>
        <taxon>Osteoglossocephala</taxon>
        <taxon>Osteoglossomorpha</taxon>
        <taxon>Osteoglossiformes</taxon>
        <taxon>Osteoglossidae</taxon>
        <taxon>Scleropages</taxon>
    </lineage>
</organism>
<reference evidence="18 19" key="1">
    <citation type="submission" date="2019-04" db="EMBL/GenBank/DDBJ databases">
        <authorList>
            <consortium name="Wellcome Sanger Institute Data Sharing"/>
        </authorList>
    </citation>
    <scope>NUCLEOTIDE SEQUENCE [LARGE SCALE GENOMIC DNA]</scope>
</reference>
<comment type="catalytic activity">
    <reaction evidence="13 14">
        <text>DNA(n) + a 2'-deoxyribonucleoside 5'-triphosphate = DNA(n+1) + diphosphate</text>
        <dbReference type="Rhea" id="RHEA:22508"/>
        <dbReference type="Rhea" id="RHEA-COMP:17339"/>
        <dbReference type="Rhea" id="RHEA-COMP:17340"/>
        <dbReference type="ChEBI" id="CHEBI:33019"/>
        <dbReference type="ChEBI" id="CHEBI:61560"/>
        <dbReference type="ChEBI" id="CHEBI:173112"/>
        <dbReference type="EC" id="2.7.7.31"/>
    </reaction>
</comment>
<dbReference type="InterPro" id="IPR028207">
    <property type="entry name" value="DNA_pol_B_palm_palm"/>
</dbReference>
<dbReference type="GO" id="GO:0046872">
    <property type="term" value="F:metal ion binding"/>
    <property type="evidence" value="ECO:0007669"/>
    <property type="project" value="UniProtKB-UniRule"/>
</dbReference>
<dbReference type="PROSITE" id="PS50172">
    <property type="entry name" value="BRCT"/>
    <property type="match status" value="1"/>
</dbReference>
<dbReference type="InterPro" id="IPR029398">
    <property type="entry name" value="PolB_thumb"/>
</dbReference>
<evidence type="ECO:0000256" key="10">
    <source>
        <dbReference type="ARBA" id="ARBA00022842"/>
    </source>
</evidence>
<dbReference type="InterPro" id="IPR022312">
    <property type="entry name" value="DNA_pol_X"/>
</dbReference>
<accession>A0A8C9RAB2</accession>
<feature type="region of interest" description="Disordered" evidence="16">
    <location>
        <begin position="124"/>
        <end position="143"/>
    </location>
</feature>
<keyword evidence="7 14" id="KW-0808">Transferase</keyword>
<dbReference type="InterPro" id="IPR027292">
    <property type="entry name" value="TdT"/>
</dbReference>
<dbReference type="InterPro" id="IPR043519">
    <property type="entry name" value="NT_sf"/>
</dbReference>
<dbReference type="Gene3D" id="3.30.460.10">
    <property type="entry name" value="Beta Polymerase, domain 2"/>
    <property type="match status" value="1"/>
</dbReference>
<keyword evidence="10 14" id="KW-0460">Magnesium</keyword>
<evidence type="ECO:0000259" key="17">
    <source>
        <dbReference type="PROSITE" id="PS50172"/>
    </source>
</evidence>
<keyword evidence="11 14" id="KW-0539">Nucleus</keyword>
<dbReference type="InterPro" id="IPR001726">
    <property type="entry name" value="TdT/Mu"/>
</dbReference>
<keyword evidence="6" id="KW-0780">Terminal addition</keyword>
<dbReference type="Pfam" id="PF10391">
    <property type="entry name" value="DNA_pol_lambd_f"/>
    <property type="match status" value="1"/>
</dbReference>
<dbReference type="GeneID" id="108925807"/>
<dbReference type="InterPro" id="IPR037160">
    <property type="entry name" value="DNA_Pol_thumb_sf"/>
</dbReference>
<dbReference type="FunFam" id="1.10.150.20:FF:000010">
    <property type="entry name" value="DNA polymerase lambda"/>
    <property type="match status" value="1"/>
</dbReference>
<evidence type="ECO:0000313" key="19">
    <source>
        <dbReference type="Proteomes" id="UP000694397"/>
    </source>
</evidence>
<dbReference type="RefSeq" id="XP_018593572.1">
    <property type="nucleotide sequence ID" value="XM_018738056.2"/>
</dbReference>
<evidence type="ECO:0000256" key="2">
    <source>
        <dbReference type="ARBA" id="ARBA00004123"/>
    </source>
</evidence>
<dbReference type="Pfam" id="PF00533">
    <property type="entry name" value="BRCT"/>
    <property type="match status" value="1"/>
</dbReference>
<evidence type="ECO:0000256" key="13">
    <source>
        <dbReference type="ARBA" id="ARBA00048976"/>
    </source>
</evidence>
<comment type="similarity">
    <text evidence="3 14">Belongs to the DNA polymerase type-X family.</text>
</comment>
<evidence type="ECO:0000256" key="11">
    <source>
        <dbReference type="ARBA" id="ARBA00023242"/>
    </source>
</evidence>
<dbReference type="SMART" id="SM00483">
    <property type="entry name" value="POLXc"/>
    <property type="match status" value="1"/>
</dbReference>
<dbReference type="FunFam" id="1.10.150.110:FF:000003">
    <property type="entry name" value="DNA polymerase mu"/>
    <property type="match status" value="1"/>
</dbReference>
<comment type="cofactor">
    <cofactor evidence="1 14 15">
        <name>Mg(2+)</name>
        <dbReference type="ChEBI" id="CHEBI:18420"/>
    </cofactor>
</comment>
<keyword evidence="9 14" id="KW-0479">Metal-binding</keyword>
<dbReference type="Proteomes" id="UP000694397">
    <property type="component" value="Chromosome 8"/>
</dbReference>
<feature type="binding site" evidence="15">
    <location>
        <position position="334"/>
    </location>
    <ligand>
        <name>Mg(2+)</name>
        <dbReference type="ChEBI" id="CHEBI:18420"/>
    </ligand>
</feature>
<dbReference type="Pfam" id="PF14792">
    <property type="entry name" value="DNA_pol_B_palm"/>
    <property type="match status" value="1"/>
</dbReference>
<protein>
    <recommendedName>
        <fullName evidence="5 14">DNA nucleotidylexotransferase</fullName>
        <ecNumber evidence="4 14">2.7.7.31</ecNumber>
    </recommendedName>
</protein>
<dbReference type="Pfam" id="PF14791">
    <property type="entry name" value="DNA_pol_B_thumb"/>
    <property type="match status" value="1"/>
</dbReference>
<dbReference type="SUPFAM" id="SSF81301">
    <property type="entry name" value="Nucleotidyltransferase"/>
    <property type="match status" value="1"/>
</dbReference>
<reference evidence="18" key="3">
    <citation type="submission" date="2025-09" db="UniProtKB">
        <authorList>
            <consortium name="Ensembl"/>
        </authorList>
    </citation>
    <scope>IDENTIFICATION</scope>
</reference>
<keyword evidence="19" id="KW-1185">Reference proteome</keyword>
<evidence type="ECO:0000313" key="18">
    <source>
        <dbReference type="Ensembl" id="ENSSFOP00015008097.1"/>
    </source>
</evidence>
<feature type="binding site" evidence="15">
    <location>
        <position position="424"/>
    </location>
    <ligand>
        <name>Mg(2+)</name>
        <dbReference type="ChEBI" id="CHEBI:18420"/>
    </ligand>
</feature>
<dbReference type="SUPFAM" id="SSF47802">
    <property type="entry name" value="DNA polymerase beta, N-terminal domain-like"/>
    <property type="match status" value="1"/>
</dbReference>
<evidence type="ECO:0000256" key="8">
    <source>
        <dbReference type="ARBA" id="ARBA00022695"/>
    </source>
</evidence>
<dbReference type="GO" id="GO:0003887">
    <property type="term" value="F:DNA-directed DNA polymerase activity"/>
    <property type="evidence" value="ECO:0007669"/>
    <property type="project" value="UniProtKB-UniRule"/>
</dbReference>
<dbReference type="FunFam" id="3.40.50.10190:FF:000035">
    <property type="entry name" value="DNA-directed DNA/RNA polymerase mu"/>
    <property type="match status" value="1"/>
</dbReference>
<dbReference type="PANTHER" id="PTHR11276">
    <property type="entry name" value="DNA POLYMERASE TYPE-X FAMILY MEMBER"/>
    <property type="match status" value="1"/>
</dbReference>
<evidence type="ECO:0000256" key="9">
    <source>
        <dbReference type="ARBA" id="ARBA00022723"/>
    </source>
</evidence>
<evidence type="ECO:0000256" key="15">
    <source>
        <dbReference type="PIRSR" id="PIRSR000817-1"/>
    </source>
</evidence>
<dbReference type="InterPro" id="IPR036420">
    <property type="entry name" value="BRCT_dom_sf"/>
</dbReference>
<dbReference type="GO" id="GO:0005634">
    <property type="term" value="C:nucleus"/>
    <property type="evidence" value="ECO:0007669"/>
    <property type="project" value="UniProtKB-SubCell"/>
</dbReference>
<dbReference type="InterPro" id="IPR002054">
    <property type="entry name" value="DNA-dir_DNA_pol_X"/>
</dbReference>
<evidence type="ECO:0000256" key="12">
    <source>
        <dbReference type="ARBA" id="ARBA00037135"/>
    </source>
</evidence>
<dbReference type="CTD" id="1791"/>
<dbReference type="PIRSF" id="PIRSF000817">
    <property type="entry name" value="DNA_NT"/>
    <property type="match status" value="1"/>
</dbReference>
<evidence type="ECO:0000256" key="16">
    <source>
        <dbReference type="SAM" id="MobiDB-lite"/>
    </source>
</evidence>
<evidence type="ECO:0000256" key="1">
    <source>
        <dbReference type="ARBA" id="ARBA00001946"/>
    </source>
</evidence>
<keyword evidence="8 14" id="KW-0548">Nucleotidyltransferase</keyword>
<dbReference type="InterPro" id="IPR001357">
    <property type="entry name" value="BRCT_dom"/>
</dbReference>
<dbReference type="CDD" id="cd00141">
    <property type="entry name" value="NT_POLXc"/>
    <property type="match status" value="1"/>
</dbReference>
<feature type="domain" description="BRCT" evidence="17">
    <location>
        <begin position="24"/>
        <end position="121"/>
    </location>
</feature>
<dbReference type="InterPro" id="IPR018944">
    <property type="entry name" value="DNA_pol_lambd_fingers_domain"/>
</dbReference>
<dbReference type="Gene3D" id="1.10.150.20">
    <property type="entry name" value="5' to 3' exonuclease, C-terminal subdomain"/>
    <property type="match status" value="1"/>
</dbReference>
<dbReference type="PIRSF" id="PIRSF501175">
    <property type="entry name" value="TDT"/>
    <property type="match status" value="1"/>
</dbReference>
<name>A0A8C9RAB2_SCLFO</name>
<dbReference type="SMART" id="SM00292">
    <property type="entry name" value="BRCT"/>
    <property type="match status" value="1"/>
</dbReference>
<dbReference type="InterPro" id="IPR027421">
    <property type="entry name" value="DNA_pol_lamdba_lyase_dom_sf"/>
</dbReference>
<dbReference type="KEGG" id="sfm:108925807"/>
<dbReference type="PRINTS" id="PR00869">
    <property type="entry name" value="DNAPOLX"/>
</dbReference>
<comment type="function">
    <text evidence="12">Template-independent DNA polymerase which catalyzes the random addition of deoxynucleoside 5'-triphosphate to the 3'-end of a DNA initiator. One of the in vivo functions of this enzyme is the addition of nucleotides at the junction (N region) of rearranged Ig heavy chain and T-cell receptor gene segments during the maturation of B- and T-cells.</text>
</comment>
<dbReference type="PROSITE" id="PS00522">
    <property type="entry name" value="DNA_POLYMERASE_X"/>
    <property type="match status" value="1"/>
</dbReference>
<feature type="compositionally biased region" description="Basic and acidic residues" evidence="16">
    <location>
        <begin position="124"/>
        <end position="134"/>
    </location>
</feature>
<dbReference type="Ensembl" id="ENSSFOT00015008215.2">
    <property type="protein sequence ID" value="ENSSFOP00015008097.1"/>
    <property type="gene ID" value="ENSSFOG00015005270.2"/>
</dbReference>
<dbReference type="EC" id="2.7.7.31" evidence="4 14"/>
<proteinExistence type="inferred from homology"/>
<feature type="binding site" evidence="15">
    <location>
        <position position="336"/>
    </location>
    <ligand>
        <name>Mg(2+)</name>
        <dbReference type="ChEBI" id="CHEBI:18420"/>
    </ligand>
</feature>
<comment type="subcellular location">
    <subcellularLocation>
        <location evidence="2 14">Nucleus</location>
    </subcellularLocation>
</comment>
<dbReference type="Gene3D" id="3.30.210.10">
    <property type="entry name" value="DNA polymerase, thumb domain"/>
    <property type="match status" value="1"/>
</dbReference>
<evidence type="ECO:0000256" key="7">
    <source>
        <dbReference type="ARBA" id="ARBA00022679"/>
    </source>
</evidence>
<gene>
    <name evidence="18" type="primary">dntt</name>
</gene>
<dbReference type="Gene3D" id="1.10.150.110">
    <property type="entry name" value="DNA polymerase beta, N-terminal domain-like"/>
    <property type="match status" value="1"/>
</dbReference>
<sequence length="500" mass="57565">MLRSPVLPLLKKRRRPQEPNLHVQHEVKFREVTVYLVERKMGSSRRAFLTNLARAKGFRVQQDLSNEITHVVAEHNPAQELWAWLRGCGLRDLHTKQILNITWFTESMGAGRPVAVETRHRIQECSQEKEERPEPSSPRRVSQYACQRRTTITNHNKIFTDAFEVLVEQAEFNENEGRCLAFMRATSVLKSLSGAVRCLGDLEGLPCLGDQTKAVMEDILECGKSSKVQEILSDEKYRALKLFTSVFGVGRKTAEKWYRKGHRTFDEVHADDTIGLNRMQKAGFLYYSDILKGLSRAEADALGRIVENTVRKIVPDAIVALTGGFRRGKECGHDVDFIITTPALGEHEGLLGRVVNKFQYQGILLYHEHQESTFDLTKLPSRRFEAMDHYEKCFLVLKLKRGLVEMDSQMDDAAQRQWRAVRVDLVVPPITHFAFALLGWTGSRQFERDLRRFAQHERKMLLDNHALYDKTKKVFLSAKTEEEIFAQLGLEYIPPWERNA</sequence>
<dbReference type="Gene3D" id="3.40.50.10190">
    <property type="entry name" value="BRCT domain"/>
    <property type="match status" value="1"/>
</dbReference>
<dbReference type="GO" id="GO:0006304">
    <property type="term" value="P:DNA modification"/>
    <property type="evidence" value="ECO:0007669"/>
    <property type="project" value="UniProtKB-KW"/>
</dbReference>
<dbReference type="AlphaFoldDB" id="A0A8C9RAB2"/>
<dbReference type="OrthoDB" id="205514at2759"/>
<evidence type="ECO:0000256" key="5">
    <source>
        <dbReference type="ARBA" id="ARBA00015018"/>
    </source>
</evidence>
<evidence type="ECO:0000256" key="3">
    <source>
        <dbReference type="ARBA" id="ARBA00008323"/>
    </source>
</evidence>
<dbReference type="PANTHER" id="PTHR11276:SF21">
    <property type="entry name" value="DNA NUCLEOTIDYLEXOTRANSFERASE"/>
    <property type="match status" value="1"/>
</dbReference>
<dbReference type="SUPFAM" id="SSF52113">
    <property type="entry name" value="BRCT domain"/>
    <property type="match status" value="1"/>
</dbReference>
<evidence type="ECO:0000256" key="6">
    <source>
        <dbReference type="ARBA" id="ARBA00022639"/>
    </source>
</evidence>
<dbReference type="GO" id="GO:0006303">
    <property type="term" value="P:double-strand break repair via nonhomologous end joining"/>
    <property type="evidence" value="ECO:0007669"/>
    <property type="project" value="TreeGrafter"/>
</dbReference>
<dbReference type="SUPFAM" id="SSF81585">
    <property type="entry name" value="PsbU/PolX domain-like"/>
    <property type="match status" value="1"/>
</dbReference>
<reference evidence="18" key="2">
    <citation type="submission" date="2025-08" db="UniProtKB">
        <authorList>
            <consortium name="Ensembl"/>
        </authorList>
    </citation>
    <scope>IDENTIFICATION</scope>
</reference>
<evidence type="ECO:0000256" key="14">
    <source>
        <dbReference type="PIRNR" id="PIRNR000817"/>
    </source>
</evidence>
<evidence type="ECO:0000256" key="4">
    <source>
        <dbReference type="ARBA" id="ARBA00012435"/>
    </source>
</evidence>
<dbReference type="PRINTS" id="PR00871">
    <property type="entry name" value="DNAPOLXTDT"/>
</dbReference>
<dbReference type="GO" id="GO:0003912">
    <property type="term" value="F:DNA nucleotidylexotransferase activity"/>
    <property type="evidence" value="ECO:0007669"/>
    <property type="project" value="UniProtKB-KW"/>
</dbReference>
<dbReference type="GO" id="GO:0003677">
    <property type="term" value="F:DNA binding"/>
    <property type="evidence" value="ECO:0007669"/>
    <property type="project" value="UniProtKB-UniRule"/>
</dbReference>